<evidence type="ECO:0000313" key="2">
    <source>
        <dbReference type="EMBL" id="KAJ5496322.1"/>
    </source>
</evidence>
<organism evidence="2 3">
    <name type="scientific">Penicillium fimorum</name>
    <dbReference type="NCBI Taxonomy" id="1882269"/>
    <lineage>
        <taxon>Eukaryota</taxon>
        <taxon>Fungi</taxon>
        <taxon>Dikarya</taxon>
        <taxon>Ascomycota</taxon>
        <taxon>Pezizomycotina</taxon>
        <taxon>Eurotiomycetes</taxon>
        <taxon>Eurotiomycetidae</taxon>
        <taxon>Eurotiales</taxon>
        <taxon>Aspergillaceae</taxon>
        <taxon>Penicillium</taxon>
    </lineage>
</organism>
<keyword evidence="3" id="KW-1185">Reference proteome</keyword>
<evidence type="ECO:0000313" key="3">
    <source>
        <dbReference type="Proteomes" id="UP001149954"/>
    </source>
</evidence>
<reference evidence="2" key="2">
    <citation type="journal article" date="2023" name="IMA Fungus">
        <title>Comparative genomic study of the Penicillium genus elucidates a diverse pangenome and 15 lateral gene transfer events.</title>
        <authorList>
            <person name="Petersen C."/>
            <person name="Sorensen T."/>
            <person name="Nielsen M.R."/>
            <person name="Sondergaard T.E."/>
            <person name="Sorensen J.L."/>
            <person name="Fitzpatrick D.A."/>
            <person name="Frisvad J.C."/>
            <person name="Nielsen K.L."/>
        </authorList>
    </citation>
    <scope>NUCLEOTIDE SEQUENCE</scope>
    <source>
        <strain evidence="2">IBT 29495</strain>
    </source>
</reference>
<proteinExistence type="predicted"/>
<dbReference type="OrthoDB" id="4337197at2759"/>
<comment type="caution">
    <text evidence="2">The sequence shown here is derived from an EMBL/GenBank/DDBJ whole genome shotgun (WGS) entry which is preliminary data.</text>
</comment>
<feature type="region of interest" description="Disordered" evidence="1">
    <location>
        <begin position="128"/>
        <end position="161"/>
    </location>
</feature>
<dbReference type="EMBL" id="JAPWDS010000005">
    <property type="protein sequence ID" value="KAJ5496322.1"/>
    <property type="molecule type" value="Genomic_DNA"/>
</dbReference>
<sequence length="179" mass="20068">MYCKVNLQCDQVYIIPGLVNSGQRNIRVSVFVKPYPFCTTISAAPQLFTDRISLLSIFSQPQPKQNFSTLIPLSIYSIPFRLIHLWYIQPSWWSGLLYFLDSRWDPSQGPSDRKFNGYQIGAFPEIRLTAPSPAPTSDQVDPLRTSDSPAERSACRCTSPPGSLSLIPSSSSHCEIHIS</sequence>
<dbReference type="Proteomes" id="UP001149954">
    <property type="component" value="Unassembled WGS sequence"/>
</dbReference>
<accession>A0A9W9XNL5</accession>
<evidence type="ECO:0000256" key="1">
    <source>
        <dbReference type="SAM" id="MobiDB-lite"/>
    </source>
</evidence>
<protein>
    <submittedName>
        <fullName evidence="2">Uncharacterized protein</fullName>
    </submittedName>
</protein>
<reference evidence="2" key="1">
    <citation type="submission" date="2022-12" db="EMBL/GenBank/DDBJ databases">
        <authorList>
            <person name="Petersen C."/>
        </authorList>
    </citation>
    <scope>NUCLEOTIDE SEQUENCE</scope>
    <source>
        <strain evidence="2">IBT 29495</strain>
    </source>
</reference>
<dbReference type="AlphaFoldDB" id="A0A9W9XNL5"/>
<gene>
    <name evidence="2" type="ORF">N7463_008309</name>
</gene>
<name>A0A9W9XNL5_9EURO</name>